<comment type="caution">
    <text evidence="3">The sequence shown here is derived from an EMBL/GenBank/DDBJ whole genome shotgun (WGS) entry which is preliminary data.</text>
</comment>
<feature type="compositionally biased region" description="Low complexity" evidence="1">
    <location>
        <begin position="251"/>
        <end position="262"/>
    </location>
</feature>
<organism evidence="3 4">
    <name type="scientific">Leucosporidium creatinivorum</name>
    <dbReference type="NCBI Taxonomy" id="106004"/>
    <lineage>
        <taxon>Eukaryota</taxon>
        <taxon>Fungi</taxon>
        <taxon>Dikarya</taxon>
        <taxon>Basidiomycota</taxon>
        <taxon>Pucciniomycotina</taxon>
        <taxon>Microbotryomycetes</taxon>
        <taxon>Leucosporidiales</taxon>
        <taxon>Leucosporidium</taxon>
    </lineage>
</organism>
<feature type="signal peptide" evidence="2">
    <location>
        <begin position="1"/>
        <end position="19"/>
    </location>
</feature>
<gene>
    <name evidence="3" type="ORF">BCR35DRAFT_349987</name>
</gene>
<feature type="region of interest" description="Disordered" evidence="1">
    <location>
        <begin position="172"/>
        <end position="263"/>
    </location>
</feature>
<accession>A0A1Y2G0S8</accession>
<evidence type="ECO:0000313" key="4">
    <source>
        <dbReference type="Proteomes" id="UP000193467"/>
    </source>
</evidence>
<keyword evidence="4" id="KW-1185">Reference proteome</keyword>
<dbReference type="AlphaFoldDB" id="A0A1Y2G0S8"/>
<dbReference type="OrthoDB" id="2501520at2759"/>
<feature type="compositionally biased region" description="Low complexity" evidence="1">
    <location>
        <begin position="213"/>
        <end position="243"/>
    </location>
</feature>
<evidence type="ECO:0008006" key="5">
    <source>
        <dbReference type="Google" id="ProtNLM"/>
    </source>
</evidence>
<evidence type="ECO:0000313" key="3">
    <source>
        <dbReference type="EMBL" id="ORY90243.1"/>
    </source>
</evidence>
<feature type="chain" id="PRO_5012395376" description="Ricin B lectin domain-containing protein" evidence="2">
    <location>
        <begin position="20"/>
        <end position="317"/>
    </location>
</feature>
<name>A0A1Y2G0S8_9BASI</name>
<protein>
    <recommendedName>
        <fullName evidence="5">Ricin B lectin domain-containing protein</fullName>
    </recommendedName>
</protein>
<reference evidence="3 4" key="1">
    <citation type="submission" date="2016-07" db="EMBL/GenBank/DDBJ databases">
        <title>Pervasive Adenine N6-methylation of Active Genes in Fungi.</title>
        <authorList>
            <consortium name="DOE Joint Genome Institute"/>
            <person name="Mondo S.J."/>
            <person name="Dannebaum R.O."/>
            <person name="Kuo R.C."/>
            <person name="Labutti K."/>
            <person name="Haridas S."/>
            <person name="Kuo A."/>
            <person name="Salamov A."/>
            <person name="Ahrendt S.R."/>
            <person name="Lipzen A."/>
            <person name="Sullivan W."/>
            <person name="Andreopoulos W.B."/>
            <person name="Clum A."/>
            <person name="Lindquist E."/>
            <person name="Daum C."/>
            <person name="Ramamoorthy G.K."/>
            <person name="Gryganskyi A."/>
            <person name="Culley D."/>
            <person name="Magnuson J.K."/>
            <person name="James T.Y."/>
            <person name="O'Malley M.A."/>
            <person name="Stajich J.E."/>
            <person name="Spatafora J.W."/>
            <person name="Visel A."/>
            <person name="Grigoriev I.V."/>
        </authorList>
    </citation>
    <scope>NUCLEOTIDE SEQUENCE [LARGE SCALE GENOMIC DNA]</scope>
    <source>
        <strain evidence="3 4">62-1032</strain>
    </source>
</reference>
<dbReference type="EMBL" id="MCGR01000004">
    <property type="protein sequence ID" value="ORY90243.1"/>
    <property type="molecule type" value="Genomic_DNA"/>
</dbReference>
<evidence type="ECO:0000256" key="1">
    <source>
        <dbReference type="SAM" id="MobiDB-lite"/>
    </source>
</evidence>
<dbReference type="InParanoid" id="A0A1Y2G0S8"/>
<dbReference type="Proteomes" id="UP000193467">
    <property type="component" value="Unassembled WGS sequence"/>
</dbReference>
<sequence>MKLSNALPLLALALPLVNAQIAGIAGTIDNSAEASSLQASADSIEEGSYLFTNAKTGQALHYVRDGNHITPTASSPSDATAVNVLHHGGGVPWVRLQIGDKDKCLSSQWGGSYNLAGVMYACAVDQGGAVTRLGNTLEPTKQWWLLVPVDSYDSSSSSHDNQALVAAQQLSVKTREKANSKRHLQPFGQAHHGLVARGSAPRRKTWADREDNSSSASKVTQTKTKSSSSKVKVAQKKQTSAAKPQSLAATSPSSSSSSSSESADGQRYFIIPTDHLIDMHTLALTGHEIESAGNTQSTALDAWDPSQEEQQWIITRA</sequence>
<evidence type="ECO:0000256" key="2">
    <source>
        <dbReference type="SAM" id="SignalP"/>
    </source>
</evidence>
<proteinExistence type="predicted"/>
<keyword evidence="2" id="KW-0732">Signal</keyword>